<name>A0A4R3M839_9HYPH</name>
<evidence type="ECO:0000256" key="1">
    <source>
        <dbReference type="ARBA" id="ARBA00023002"/>
    </source>
</evidence>
<dbReference type="NCBIfam" id="NF006179">
    <property type="entry name" value="PRK08312.1"/>
    <property type="match status" value="1"/>
</dbReference>
<sequence length="520" mass="56655">MISHDPHTSRLAPTRPITVAILAMGGQGGGVLADWIVATAESVGWYAQSTSVPGVAQRTGATIYYIETMPPKDGRPPILALMPTPGDVDIVLTAELMEGGRSILRGLVTPERTTLITSTHRAYAVAEKEKPGDGTGDPLVVSDAAGVAARRVIAFDMQALAEKHGSMISAAMFGALAASGALPFPRDAYEAVIRAGGKGIEASLRTFADAYDRAVSKPSEPLRRGVDKELPGLPEASSGHPELDRLVDRIRREFPDALHPMVFAGVRRLVDWQDPAYADEYLDRLAAIRIADAAAGGDAGGFRFTLAAAKYLAVAMAYDDVIRVADLKTRASRFARVKAEVGVGEDQIVYTTEFMHPRMEEVAGTLPRRLGEWIEARPRLFAALNRLVNRGRRVRTGTIRWFLPLYALAGMRRMRRSTLRHAREMDHIAAWLGLALDRIGRDYDLAVEIINTRRLVKGYSDTHARGTSKFERVLATLPLIEGRPDAADWLRRLRQAALIDEDGIALDGAIRTVESLDAAV</sequence>
<dbReference type="GO" id="GO:0016903">
    <property type="term" value="F:oxidoreductase activity, acting on the aldehyde or oxo group of donors"/>
    <property type="evidence" value="ECO:0007669"/>
    <property type="project" value="InterPro"/>
</dbReference>
<dbReference type="Pfam" id="PF20169">
    <property type="entry name" value="DUF6537"/>
    <property type="match status" value="1"/>
</dbReference>
<reference evidence="5 6" key="1">
    <citation type="submission" date="2019-03" db="EMBL/GenBank/DDBJ databases">
        <title>Genomic Encyclopedia of Type Strains, Phase IV (KMG-IV): sequencing the most valuable type-strain genomes for metagenomic binning, comparative biology and taxonomic classification.</title>
        <authorList>
            <person name="Goeker M."/>
        </authorList>
    </citation>
    <scope>NUCLEOTIDE SEQUENCE [LARGE SCALE GENOMIC DNA]</scope>
    <source>
        <strain evidence="5 6">DSM 19345</strain>
    </source>
</reference>
<evidence type="ECO:0000313" key="6">
    <source>
        <dbReference type="Proteomes" id="UP000295678"/>
    </source>
</evidence>
<keyword evidence="1" id="KW-0560">Oxidoreductase</keyword>
<dbReference type="InterPro" id="IPR019752">
    <property type="entry name" value="Pyrv/ketoisovalerate_OxRed_cat"/>
</dbReference>
<evidence type="ECO:0000313" key="5">
    <source>
        <dbReference type="EMBL" id="TCT09262.1"/>
    </source>
</evidence>
<evidence type="ECO:0000256" key="2">
    <source>
        <dbReference type="SAM" id="MobiDB-lite"/>
    </source>
</evidence>
<keyword evidence="6" id="KW-1185">Reference proteome</keyword>
<evidence type="ECO:0000259" key="4">
    <source>
        <dbReference type="Pfam" id="PF20169"/>
    </source>
</evidence>
<dbReference type="Proteomes" id="UP000295678">
    <property type="component" value="Unassembled WGS sequence"/>
</dbReference>
<feature type="compositionally biased region" description="Basic and acidic residues" evidence="2">
    <location>
        <begin position="218"/>
        <end position="230"/>
    </location>
</feature>
<dbReference type="PANTHER" id="PTHR43854">
    <property type="entry name" value="INDOLEPYRUVATE OXIDOREDUCTASE SUBUNIT IORB"/>
    <property type="match status" value="1"/>
</dbReference>
<dbReference type="SUPFAM" id="SSF53323">
    <property type="entry name" value="Pyruvate-ferredoxin oxidoreductase, PFOR, domain III"/>
    <property type="match status" value="1"/>
</dbReference>
<dbReference type="InterPro" id="IPR002869">
    <property type="entry name" value="Pyrv_flavodox_OxRed_cen"/>
</dbReference>
<dbReference type="OrthoDB" id="1490270at2"/>
<feature type="domain" description="Pyruvate/ketoisovalerate oxidoreductase catalytic" evidence="3">
    <location>
        <begin position="25"/>
        <end position="212"/>
    </location>
</feature>
<dbReference type="Gene3D" id="3.40.920.10">
    <property type="entry name" value="Pyruvate-ferredoxin oxidoreductase, PFOR, domain III"/>
    <property type="match status" value="1"/>
</dbReference>
<dbReference type="AlphaFoldDB" id="A0A4R3M839"/>
<feature type="region of interest" description="Disordered" evidence="2">
    <location>
        <begin position="218"/>
        <end position="240"/>
    </location>
</feature>
<dbReference type="RefSeq" id="WP_132806977.1">
    <property type="nucleotide sequence ID" value="NZ_SMAK01000007.1"/>
</dbReference>
<accession>A0A4R3M839</accession>
<gene>
    <name evidence="5" type="ORF">EDC22_107108</name>
</gene>
<comment type="caution">
    <text evidence="5">The sequence shown here is derived from an EMBL/GenBank/DDBJ whole genome shotgun (WGS) entry which is preliminary data.</text>
</comment>
<protein>
    <submittedName>
        <fullName evidence="5">Indolepyruvate ferredoxin oxidoreductase beta subunit</fullName>
    </submittedName>
</protein>
<dbReference type="EMBL" id="SMAK01000007">
    <property type="protein sequence ID" value="TCT09262.1"/>
    <property type="molecule type" value="Genomic_DNA"/>
</dbReference>
<evidence type="ECO:0000259" key="3">
    <source>
        <dbReference type="Pfam" id="PF01558"/>
    </source>
</evidence>
<keyword evidence="5" id="KW-0670">Pyruvate</keyword>
<proteinExistence type="predicted"/>
<feature type="domain" description="DUF6537" evidence="4">
    <location>
        <begin position="259"/>
        <end position="474"/>
    </location>
</feature>
<dbReference type="InterPro" id="IPR052198">
    <property type="entry name" value="IorB_Oxidoreductase"/>
</dbReference>
<organism evidence="5 6">
    <name type="scientific">Tepidamorphus gemmatus</name>
    <dbReference type="NCBI Taxonomy" id="747076"/>
    <lineage>
        <taxon>Bacteria</taxon>
        <taxon>Pseudomonadati</taxon>
        <taxon>Pseudomonadota</taxon>
        <taxon>Alphaproteobacteria</taxon>
        <taxon>Hyphomicrobiales</taxon>
        <taxon>Tepidamorphaceae</taxon>
        <taxon>Tepidamorphus</taxon>
    </lineage>
</organism>
<dbReference type="InterPro" id="IPR046667">
    <property type="entry name" value="DUF6537"/>
</dbReference>
<dbReference type="Pfam" id="PF01558">
    <property type="entry name" value="POR"/>
    <property type="match status" value="1"/>
</dbReference>
<dbReference type="PANTHER" id="PTHR43854:SF1">
    <property type="entry name" value="INDOLEPYRUVATE OXIDOREDUCTASE SUBUNIT IORB"/>
    <property type="match status" value="1"/>
</dbReference>